<dbReference type="AlphaFoldDB" id="A0A6S6TWZ0"/>
<feature type="coiled-coil region" evidence="1">
    <location>
        <begin position="487"/>
        <end position="515"/>
    </location>
</feature>
<name>A0A6S6TWZ0_9BACT</name>
<accession>A0A6S6TWZ0</accession>
<reference evidence="2" key="1">
    <citation type="submission" date="2020-01" db="EMBL/GenBank/DDBJ databases">
        <authorList>
            <person name="Meier V. D."/>
            <person name="Meier V D."/>
        </authorList>
    </citation>
    <scope>NUCLEOTIDE SEQUENCE</scope>
    <source>
        <strain evidence="2">HLG_WM_MAG_04</strain>
    </source>
</reference>
<proteinExistence type="predicted"/>
<evidence type="ECO:0000313" key="2">
    <source>
        <dbReference type="EMBL" id="CAA6820803.1"/>
    </source>
</evidence>
<gene>
    <name evidence="2" type="ORF">HELGO_WM9129</name>
</gene>
<keyword evidence="1" id="KW-0175">Coiled coil</keyword>
<sequence>MVAQEDFDSFDDEETSFVIQTTKPKIVVKKDSTQEKEAVQFTKASVGKNEAMQMSVKNFEIFSKLKDINARYLVLNLELNNLLKSQKVIVSNGSNHPSSWVNKSSEDYEYKEAIPLYQIPDLKQHLYLRLNNQEEQALDIMSLLLDKPLLAYNSNQIEVLPKKFKEGQLAFRLPKNKKIEQLSLHYYDTKYGDINLPILGEMKEKTVTVNSLSQTKSAKMNDNFSLRVTGYQTQDKIGENKAPKEGQFEIVEIDIESKLYAILAFDPSQRFYLTVGETHAVKLHPITQALPMGLYTSASLSPGSNNKFRLAFYVPKGMEKQSRSLRVELQGKDIVLPIQEGEKDVIKTALAENSIEGTALKINAVYAYPKKILVDVTFNDEDDAYATRLHNAFRLNEKPLQKSEAMFAFKNKEVILNNTQKRVFLWFDAKFDEKTSLSLSSSIFKDLNFTIDKKPEVLPENLHYFLAKDYAYKHQEDAVDRKVLAMVKTFKTQKAKEEKANKEANKQQIASLESLKEKSKYITIPALSASAYGEEQVSKLKTVNELIEALKTLEWIPSAYEATTAIYSTPAIFTQGWSSENEMFKAIYNHVKEKDVQFGAYALSQEGKKELQLLAKNIPLNTTMPFIEWTEQGEKRSLVLPFLKPIDEVEQYVTHKKYLKNIKEQQATIEMKLSYTPKNDGSSVGSFGMFGGALGGTKTSEKTALVFRKSWKLDEISDTPVDVYFPETTAFYTDNNGTHQDTTHALSAKKVEPKILTINITMPDGKLDTYEHHFEKKQELKDVFFTFALATPDMPKVVIENMEEKRKELIGNKDKSKIDALNKLQWSNRVKIYKFTALQTQYEQELQKTLEVQAYRNKRPRVIMSMIEKKSNQLISALDLRRVYNDTYGTKKAMHSFNIMSGIFNAKAENSALPNGKNITSYWFNQENSDFILISAENKKEAITVMKKNNVDMTIITRLQKSDKIWIYPLNIKKDIGWLEINPNTYETNSVYENGMYGVAERSEIDMAIDSISNYFIGFLSGVLVSQMSMFDTLVDSKDFCDNVKKAKILANNAACLVAIGTTSNVAGAISAGTGCFGHSRTSKAIGIGGGLAGSTTKMGQATGAIAGFGNGFGDGVSYYFEMAEKHVGSCT</sequence>
<dbReference type="EMBL" id="CACVAX010000058">
    <property type="protein sequence ID" value="CAA6820803.1"/>
    <property type="molecule type" value="Genomic_DNA"/>
</dbReference>
<protein>
    <submittedName>
        <fullName evidence="2">Permeases of the major facilitator superfamily</fullName>
    </submittedName>
</protein>
<organism evidence="2">
    <name type="scientific">uncultured Sulfurovum sp</name>
    <dbReference type="NCBI Taxonomy" id="269237"/>
    <lineage>
        <taxon>Bacteria</taxon>
        <taxon>Pseudomonadati</taxon>
        <taxon>Campylobacterota</taxon>
        <taxon>Epsilonproteobacteria</taxon>
        <taxon>Campylobacterales</taxon>
        <taxon>Sulfurovaceae</taxon>
        <taxon>Sulfurovum</taxon>
        <taxon>environmental samples</taxon>
    </lineage>
</organism>
<evidence type="ECO:0000256" key="1">
    <source>
        <dbReference type="SAM" id="Coils"/>
    </source>
</evidence>